<keyword evidence="6" id="KW-0999">Mitochondrion inner membrane</keyword>
<gene>
    <name evidence="13" type="ORF">BT96DRAFT_1013295</name>
</gene>
<comment type="similarity">
    <text evidence="2">Belongs to the TIM54 family.</text>
</comment>
<keyword evidence="8" id="KW-1133">Transmembrane helix</keyword>
<dbReference type="Pfam" id="PF11711">
    <property type="entry name" value="Tim54"/>
    <property type="match status" value="2"/>
</dbReference>
<evidence type="ECO:0000256" key="6">
    <source>
        <dbReference type="ARBA" id="ARBA00022792"/>
    </source>
</evidence>
<dbReference type="InterPro" id="IPR021056">
    <property type="entry name" value="Mt_import_IM_translocase_Tim54"/>
</dbReference>
<dbReference type="AlphaFoldDB" id="A0A6A4IG11"/>
<keyword evidence="14" id="KW-1185">Reference proteome</keyword>
<evidence type="ECO:0000256" key="9">
    <source>
        <dbReference type="ARBA" id="ARBA00023010"/>
    </source>
</evidence>
<evidence type="ECO:0000256" key="3">
    <source>
        <dbReference type="ARBA" id="ARBA00020796"/>
    </source>
</evidence>
<dbReference type="GO" id="GO:0005743">
    <property type="term" value="C:mitochondrial inner membrane"/>
    <property type="evidence" value="ECO:0007669"/>
    <property type="project" value="UniProtKB-SubCell"/>
</dbReference>
<keyword evidence="5" id="KW-0812">Transmembrane</keyword>
<sequence>MSASSSKPPSTPSGLQSALSSTGLPAFLFRRPKLPSRNWLIFLSLTGSLVGAYVYDRRECRRLKEEYIRRVEEEGQGFSWGPSAGPSVLAGSSAENASENAHMATPRKLRVFSAKWPGDEDFDQPMRYFRRYVKPILVAAAVDYEMVKGKRHGDVMRGVEDEVRAKRAEAEELSAGRNNANMPPAYRALSREEMEAVELAGGSVIIGRATLKEYLAGIVRGYTQDPLPKDKAAEWRENQVRNALEGDAVFDDSPSSAPAPSPLSPASLSSSTPAQAPIPPLPPLLLIPFTDYLGPSQIPYMVLDFFNQRKHVRIGGEAALQAVWGHTRPFETTDREFGLESEAFYRNYLRAPAPATVDGDSDPNPKDESPLGAIHRARAKYYAELPARLWVAREFAMRGGFGSDDSEGESWIPSWLSSYFSSSPSDSHSSSDTPSSSDPAIPPAFTLAWSTARSQFPTKLPPSEVELRMERFEKEKRWRADAEGWEVVRPEAGVMWVPELGEGEGGVLRVFVDGEKEGKESKVY</sequence>
<dbReference type="Proteomes" id="UP000799118">
    <property type="component" value="Unassembled WGS sequence"/>
</dbReference>
<evidence type="ECO:0000256" key="8">
    <source>
        <dbReference type="ARBA" id="ARBA00022989"/>
    </source>
</evidence>
<proteinExistence type="inferred from homology"/>
<evidence type="ECO:0000256" key="1">
    <source>
        <dbReference type="ARBA" id="ARBA00004434"/>
    </source>
</evidence>
<evidence type="ECO:0000256" key="11">
    <source>
        <dbReference type="ARBA" id="ARBA00023136"/>
    </source>
</evidence>
<keyword evidence="7" id="KW-0653">Protein transport</keyword>
<protein>
    <recommendedName>
        <fullName evidence="3">Mitochondrial import inner membrane translocase subunit TIM54</fullName>
    </recommendedName>
</protein>
<evidence type="ECO:0000256" key="5">
    <source>
        <dbReference type="ARBA" id="ARBA00022692"/>
    </source>
</evidence>
<dbReference type="GO" id="GO:0015031">
    <property type="term" value="P:protein transport"/>
    <property type="evidence" value="ECO:0007669"/>
    <property type="project" value="UniProtKB-KW"/>
</dbReference>
<feature type="region of interest" description="Disordered" evidence="12">
    <location>
        <begin position="248"/>
        <end position="275"/>
    </location>
</feature>
<name>A0A6A4IG11_9AGAR</name>
<evidence type="ECO:0000256" key="2">
    <source>
        <dbReference type="ARBA" id="ARBA00006355"/>
    </source>
</evidence>
<evidence type="ECO:0000256" key="10">
    <source>
        <dbReference type="ARBA" id="ARBA00023128"/>
    </source>
</evidence>
<comment type="subcellular location">
    <subcellularLocation>
        <location evidence="1">Mitochondrion inner membrane</location>
        <topology evidence="1">Single-pass membrane protein</topology>
    </subcellularLocation>
</comment>
<accession>A0A6A4IG11</accession>
<evidence type="ECO:0000313" key="13">
    <source>
        <dbReference type="EMBL" id="KAE9408673.1"/>
    </source>
</evidence>
<keyword evidence="11" id="KW-0472">Membrane</keyword>
<feature type="compositionally biased region" description="Low complexity" evidence="12">
    <location>
        <begin position="264"/>
        <end position="275"/>
    </location>
</feature>
<keyword evidence="9" id="KW-0811">Translocation</keyword>
<evidence type="ECO:0000256" key="12">
    <source>
        <dbReference type="SAM" id="MobiDB-lite"/>
    </source>
</evidence>
<keyword evidence="10" id="KW-0496">Mitochondrion</keyword>
<evidence type="ECO:0000256" key="7">
    <source>
        <dbReference type="ARBA" id="ARBA00022927"/>
    </source>
</evidence>
<feature type="region of interest" description="Disordered" evidence="12">
    <location>
        <begin position="423"/>
        <end position="442"/>
    </location>
</feature>
<dbReference type="OrthoDB" id="5598305at2759"/>
<feature type="compositionally biased region" description="Low complexity" evidence="12">
    <location>
        <begin position="423"/>
        <end position="439"/>
    </location>
</feature>
<keyword evidence="4" id="KW-0813">Transport</keyword>
<organism evidence="13 14">
    <name type="scientific">Gymnopus androsaceus JB14</name>
    <dbReference type="NCBI Taxonomy" id="1447944"/>
    <lineage>
        <taxon>Eukaryota</taxon>
        <taxon>Fungi</taxon>
        <taxon>Dikarya</taxon>
        <taxon>Basidiomycota</taxon>
        <taxon>Agaricomycotina</taxon>
        <taxon>Agaricomycetes</taxon>
        <taxon>Agaricomycetidae</taxon>
        <taxon>Agaricales</taxon>
        <taxon>Marasmiineae</taxon>
        <taxon>Omphalotaceae</taxon>
        <taxon>Gymnopus</taxon>
    </lineage>
</organism>
<reference evidence="13" key="1">
    <citation type="journal article" date="2019" name="Environ. Microbiol.">
        <title>Fungal ecological strategies reflected in gene transcription - a case study of two litter decomposers.</title>
        <authorList>
            <person name="Barbi F."/>
            <person name="Kohler A."/>
            <person name="Barry K."/>
            <person name="Baskaran P."/>
            <person name="Daum C."/>
            <person name="Fauchery L."/>
            <person name="Ihrmark K."/>
            <person name="Kuo A."/>
            <person name="LaButti K."/>
            <person name="Lipzen A."/>
            <person name="Morin E."/>
            <person name="Grigoriev I.V."/>
            <person name="Henrissat B."/>
            <person name="Lindahl B."/>
            <person name="Martin F."/>
        </authorList>
    </citation>
    <scope>NUCLEOTIDE SEQUENCE</scope>
    <source>
        <strain evidence="13">JB14</strain>
    </source>
</reference>
<evidence type="ECO:0000256" key="4">
    <source>
        <dbReference type="ARBA" id="ARBA00022448"/>
    </source>
</evidence>
<dbReference type="EMBL" id="ML769390">
    <property type="protein sequence ID" value="KAE9408673.1"/>
    <property type="molecule type" value="Genomic_DNA"/>
</dbReference>
<evidence type="ECO:0000313" key="14">
    <source>
        <dbReference type="Proteomes" id="UP000799118"/>
    </source>
</evidence>